<keyword evidence="3" id="KW-1185">Reference proteome</keyword>
<feature type="compositionally biased region" description="Basic and acidic residues" evidence="1">
    <location>
        <begin position="467"/>
        <end position="477"/>
    </location>
</feature>
<dbReference type="AlphaFoldDB" id="A0A2I1CHW5"/>
<dbReference type="EMBL" id="MSZS01000002">
    <property type="protein sequence ID" value="PKX97207.1"/>
    <property type="molecule type" value="Genomic_DNA"/>
</dbReference>
<accession>A0A2I1CHW5</accession>
<dbReference type="OMA" id="YSPRFKY"/>
<dbReference type="PANTHER" id="PTHR38406">
    <property type="entry name" value="TRANSCRIPTIONAL REPRESSOR OPI1"/>
    <property type="match status" value="1"/>
</dbReference>
<dbReference type="GO" id="GO:0005783">
    <property type="term" value="C:endoplasmic reticulum"/>
    <property type="evidence" value="ECO:0007669"/>
    <property type="project" value="TreeGrafter"/>
</dbReference>
<dbReference type="OrthoDB" id="2441642at2759"/>
<organism evidence="2 3">
    <name type="scientific">Aspergillus novofumigatus (strain IBT 16806)</name>
    <dbReference type="NCBI Taxonomy" id="1392255"/>
    <lineage>
        <taxon>Eukaryota</taxon>
        <taxon>Fungi</taxon>
        <taxon>Dikarya</taxon>
        <taxon>Ascomycota</taxon>
        <taxon>Pezizomycotina</taxon>
        <taxon>Eurotiomycetes</taxon>
        <taxon>Eurotiomycetidae</taxon>
        <taxon>Eurotiales</taxon>
        <taxon>Aspergillaceae</taxon>
        <taxon>Aspergillus</taxon>
        <taxon>Aspergillus subgen. Fumigati</taxon>
    </lineage>
</organism>
<comment type="caution">
    <text evidence="2">The sequence shown here is derived from an EMBL/GenBank/DDBJ whole genome shotgun (WGS) entry which is preliminary data.</text>
</comment>
<proteinExistence type="predicted"/>
<dbReference type="VEuPathDB" id="FungiDB:P174DRAFT_384996"/>
<evidence type="ECO:0000313" key="3">
    <source>
        <dbReference type="Proteomes" id="UP000234474"/>
    </source>
</evidence>
<dbReference type="GO" id="GO:0005634">
    <property type="term" value="C:nucleus"/>
    <property type="evidence" value="ECO:0007669"/>
    <property type="project" value="TreeGrafter"/>
</dbReference>
<gene>
    <name evidence="2" type="ORF">P174DRAFT_384996</name>
</gene>
<feature type="compositionally biased region" description="Polar residues" evidence="1">
    <location>
        <begin position="283"/>
        <end position="292"/>
    </location>
</feature>
<feature type="compositionally biased region" description="Low complexity" evidence="1">
    <location>
        <begin position="12"/>
        <end position="35"/>
    </location>
</feature>
<dbReference type="Pfam" id="PF08618">
    <property type="entry name" value="Opi1"/>
    <property type="match status" value="1"/>
</dbReference>
<dbReference type="PANTHER" id="PTHR38406:SF1">
    <property type="entry name" value="TRANSCRIPTIONAL REPRESSOR OPI1"/>
    <property type="match status" value="1"/>
</dbReference>
<dbReference type="GeneID" id="36530560"/>
<reference evidence="3" key="1">
    <citation type="journal article" date="2018" name="Proc. Natl. Acad. Sci. U.S.A.">
        <title>Linking secondary metabolites to gene clusters through genome sequencing of six diverse Aspergillus species.</title>
        <authorList>
            <person name="Kaerboelling I."/>
            <person name="Vesth T.C."/>
            <person name="Frisvad J.C."/>
            <person name="Nybo J.L."/>
            <person name="Theobald S."/>
            <person name="Kuo A."/>
            <person name="Bowyer P."/>
            <person name="Matsuda Y."/>
            <person name="Mondo S."/>
            <person name="Lyhne E.K."/>
            <person name="Kogle M.E."/>
            <person name="Clum A."/>
            <person name="Lipzen A."/>
            <person name="Salamov A."/>
            <person name="Ngan C.Y."/>
            <person name="Daum C."/>
            <person name="Chiniquy J."/>
            <person name="Barry K."/>
            <person name="LaButti K."/>
            <person name="Haridas S."/>
            <person name="Simmons B.A."/>
            <person name="Magnuson J.K."/>
            <person name="Mortensen U.H."/>
            <person name="Larsen T.O."/>
            <person name="Grigoriev I.V."/>
            <person name="Baker S.E."/>
            <person name="Andersen M.R."/>
        </authorList>
    </citation>
    <scope>NUCLEOTIDE SEQUENCE [LARGE SCALE GENOMIC DNA]</scope>
    <source>
        <strain evidence="3">IBT 16806</strain>
    </source>
</reference>
<feature type="region of interest" description="Disordered" evidence="1">
    <location>
        <begin position="464"/>
        <end position="490"/>
    </location>
</feature>
<protein>
    <submittedName>
        <fullName evidence="2">Putative clock controled protein (Ccg-8)</fullName>
    </submittedName>
</protein>
<feature type="region of interest" description="Disordered" evidence="1">
    <location>
        <begin position="202"/>
        <end position="292"/>
    </location>
</feature>
<evidence type="ECO:0000313" key="2">
    <source>
        <dbReference type="EMBL" id="PKX97207.1"/>
    </source>
</evidence>
<dbReference type="InterPro" id="IPR013927">
    <property type="entry name" value="TF_Opi1_Ccg-8"/>
</dbReference>
<name>A0A2I1CHW5_ASPN1</name>
<dbReference type="GO" id="GO:0003714">
    <property type="term" value="F:transcription corepressor activity"/>
    <property type="evidence" value="ECO:0007669"/>
    <property type="project" value="InterPro"/>
</dbReference>
<feature type="compositionally biased region" description="Polar residues" evidence="1">
    <location>
        <begin position="247"/>
        <end position="259"/>
    </location>
</feature>
<dbReference type="STRING" id="1392255.A0A2I1CHW5"/>
<dbReference type="GO" id="GO:0008654">
    <property type="term" value="P:phospholipid biosynthetic process"/>
    <property type="evidence" value="ECO:0007669"/>
    <property type="project" value="TreeGrafter"/>
</dbReference>
<feature type="region of interest" description="Disordered" evidence="1">
    <location>
        <begin position="1"/>
        <end position="35"/>
    </location>
</feature>
<feature type="region of interest" description="Disordered" evidence="1">
    <location>
        <begin position="118"/>
        <end position="141"/>
    </location>
</feature>
<dbReference type="Proteomes" id="UP000234474">
    <property type="component" value="Unassembled WGS sequence"/>
</dbReference>
<dbReference type="GO" id="GO:0030968">
    <property type="term" value="P:endoplasmic reticulum unfolded protein response"/>
    <property type="evidence" value="ECO:0007669"/>
    <property type="project" value="TreeGrafter"/>
</dbReference>
<dbReference type="RefSeq" id="XP_024685802.1">
    <property type="nucleotide sequence ID" value="XM_024823234.1"/>
</dbReference>
<evidence type="ECO:0000256" key="1">
    <source>
        <dbReference type="SAM" id="MobiDB-lite"/>
    </source>
</evidence>
<feature type="compositionally biased region" description="Polar residues" evidence="1">
    <location>
        <begin position="118"/>
        <end position="134"/>
    </location>
</feature>
<sequence length="576" mass="62242">MEARLVSSGRDAATTTTTTTTSQTPSSHSSSSASSPFSASATAFSSFQHVPSSMMDVDNHSVADERSRRATSVLSMDDIEAAQALEGLRAGNISLPLGCQWQADKMIDCCIDYGHSSPRTSTQTNPSNAPSDSKPQPEPLLSLLTSTHPLISSAINGSMSAYTSSKSYSPRFKSGAEFIERNIGSPVASTVGTVGRKTGVESGLRWALQRRESNSTDPAKKRRKVSGEKQQPQEVDVEKGLAGDNGTMDSQRTRSSSDLSHSEPLPPYDDNKSPNYEEVGRPSSRQSPATWQSRLMISTSGLGVAMSEESLRSLQYCLTWLRWANGRLGKAIIALQSAVKEWDSARRENGEGDSSLLSQRIQAVKEDVLSTLKQVVDVVSKYAGGALPENARHLVRRHLTSLPHRFQVASTSNPPPDSPASNSDATLGAHRILVLAQEGLDMMAQVSGVVNDTLVSAEHWCQRLGKKRPERDSKHPDGMQPPESRPDQYPVDIKQPIREESQDVAMGGRRRRCNGLTEAIVPCPRICATAGTVQGALGTQSVPGSGFTTVASVRTLLASRLSLIFPLQYTFLFDFL</sequence>
<dbReference type="GO" id="GO:0006357">
    <property type="term" value="P:regulation of transcription by RNA polymerase II"/>
    <property type="evidence" value="ECO:0007669"/>
    <property type="project" value="TreeGrafter"/>
</dbReference>